<dbReference type="EMBL" id="CAJNNW010025970">
    <property type="protein sequence ID" value="CAE8681553.1"/>
    <property type="molecule type" value="Genomic_DNA"/>
</dbReference>
<dbReference type="Proteomes" id="UP000626109">
    <property type="component" value="Unassembled WGS sequence"/>
</dbReference>
<evidence type="ECO:0000313" key="2">
    <source>
        <dbReference type="Proteomes" id="UP000626109"/>
    </source>
</evidence>
<protein>
    <submittedName>
        <fullName evidence="1">Uncharacterized protein</fullName>
    </submittedName>
</protein>
<accession>A0A813JM35</accession>
<evidence type="ECO:0000313" key="1">
    <source>
        <dbReference type="EMBL" id="CAE8681553.1"/>
    </source>
</evidence>
<organism evidence="1 2">
    <name type="scientific">Polarella glacialis</name>
    <name type="common">Dinoflagellate</name>
    <dbReference type="NCBI Taxonomy" id="89957"/>
    <lineage>
        <taxon>Eukaryota</taxon>
        <taxon>Sar</taxon>
        <taxon>Alveolata</taxon>
        <taxon>Dinophyceae</taxon>
        <taxon>Suessiales</taxon>
        <taxon>Suessiaceae</taxon>
        <taxon>Polarella</taxon>
    </lineage>
</organism>
<proteinExistence type="predicted"/>
<comment type="caution">
    <text evidence="1">The sequence shown here is derived from an EMBL/GenBank/DDBJ whole genome shotgun (WGS) entry which is preliminary data.</text>
</comment>
<dbReference type="AlphaFoldDB" id="A0A813JM35"/>
<sequence length="214" mass="23835">MLQAVHYSEPFVMEDLECFEADLHKIEAAFVGHPFLVFRQGGRWSCTPVAHVGIRASPASPSELELDIFLREDPLCEMLDFPSAVEVFPLRRLNFHSLEVPAPGAPEPFLQRLYGSDWASTVRVWSHDFNPFHSLAHNPERVSVTLDAYQRQVADAGYRPPACPAADPETTLLALVSDGGALAAARAAHEETWLDKLKRRNGEQTHARVQLKGV</sequence>
<gene>
    <name evidence="1" type="ORF">PGLA2088_LOCUS22483</name>
</gene>
<name>A0A813JM35_POLGL</name>
<reference evidence="1" key="1">
    <citation type="submission" date="2021-02" db="EMBL/GenBank/DDBJ databases">
        <authorList>
            <person name="Dougan E. K."/>
            <person name="Rhodes N."/>
            <person name="Thang M."/>
            <person name="Chan C."/>
        </authorList>
    </citation>
    <scope>NUCLEOTIDE SEQUENCE</scope>
</reference>